<accession>A0ABW9JF02</accession>
<dbReference type="Pfam" id="PF07609">
    <property type="entry name" value="DUF1572"/>
    <property type="match status" value="1"/>
</dbReference>
<keyword evidence="2" id="KW-1185">Reference proteome</keyword>
<dbReference type="RefSeq" id="WP_138730167.1">
    <property type="nucleotide sequence ID" value="NZ_SRMP02000007.1"/>
</dbReference>
<gene>
    <name evidence="1" type="ORF">E5L68_006110</name>
</gene>
<dbReference type="Proteomes" id="UP001517367">
    <property type="component" value="Unassembled WGS sequence"/>
</dbReference>
<proteinExistence type="predicted"/>
<dbReference type="EMBL" id="SRMP02000007">
    <property type="protein sequence ID" value="MFN0290955.1"/>
    <property type="molecule type" value="Genomic_DNA"/>
</dbReference>
<evidence type="ECO:0000313" key="1">
    <source>
        <dbReference type="EMBL" id="MFN0290955.1"/>
    </source>
</evidence>
<reference evidence="1 2" key="1">
    <citation type="submission" date="2024-12" db="EMBL/GenBank/DDBJ databases">
        <authorList>
            <person name="Hu S."/>
        </authorList>
    </citation>
    <scope>NUCLEOTIDE SEQUENCE [LARGE SCALE GENOMIC DNA]</scope>
    <source>
        <strain evidence="1 2">P-25</strain>
    </source>
</reference>
<protein>
    <submittedName>
        <fullName evidence="1">DUF1572 family protein</fullName>
    </submittedName>
</protein>
<dbReference type="InterPro" id="IPR034660">
    <property type="entry name" value="DinB/YfiT-like"/>
</dbReference>
<dbReference type="SUPFAM" id="SSF109854">
    <property type="entry name" value="DinB/YfiT-like putative metalloenzymes"/>
    <property type="match status" value="1"/>
</dbReference>
<evidence type="ECO:0000313" key="2">
    <source>
        <dbReference type="Proteomes" id="UP001517367"/>
    </source>
</evidence>
<dbReference type="Gene3D" id="1.20.120.450">
    <property type="entry name" value="dinb family like domain"/>
    <property type="match status" value="1"/>
</dbReference>
<comment type="caution">
    <text evidence="1">The sequence shown here is derived from an EMBL/GenBank/DDBJ whole genome shotgun (WGS) entry which is preliminary data.</text>
</comment>
<name>A0ABW9JF02_9SPHI</name>
<organism evidence="1 2">
    <name type="scientific">Pedobacter helvus</name>
    <dbReference type="NCBI Taxonomy" id="2563444"/>
    <lineage>
        <taxon>Bacteria</taxon>
        <taxon>Pseudomonadati</taxon>
        <taxon>Bacteroidota</taxon>
        <taxon>Sphingobacteriia</taxon>
        <taxon>Sphingobacteriales</taxon>
        <taxon>Sphingobacteriaceae</taxon>
        <taxon>Pedobacter</taxon>
    </lineage>
</organism>
<dbReference type="InterPro" id="IPR011466">
    <property type="entry name" value="DUF1572"/>
</dbReference>
<sequence>MTKNYLESVKKQFQYYKILGDKTFAQISDEALFWQYNENSNNIAMIVNHLHGNMLSRFTDFLTADGEKIWRNRDLEFEHQTASKTEILRKWEEGWICLFNAIALLTEADLDKIIYIRNQGHTVTEAINRQLAHYPYHIGQIVMLGKMLANEEWQSLSIPKGKSEAYNAEKFAEQPQKAHFTDEFINKTNQPNEN</sequence>